<dbReference type="InterPro" id="IPR012944">
    <property type="entry name" value="SusD_RagB_dom"/>
</dbReference>
<evidence type="ECO:0000256" key="5">
    <source>
        <dbReference type="ARBA" id="ARBA00023237"/>
    </source>
</evidence>
<dbReference type="PROSITE" id="PS51257">
    <property type="entry name" value="PROKAR_LIPOPROTEIN"/>
    <property type="match status" value="1"/>
</dbReference>
<organism evidence="8 9">
    <name type="scientific">Chitinophaga nivalis</name>
    <dbReference type="NCBI Taxonomy" id="2991709"/>
    <lineage>
        <taxon>Bacteria</taxon>
        <taxon>Pseudomonadati</taxon>
        <taxon>Bacteroidota</taxon>
        <taxon>Chitinophagia</taxon>
        <taxon>Chitinophagales</taxon>
        <taxon>Chitinophagaceae</taxon>
        <taxon>Chitinophaga</taxon>
    </lineage>
</organism>
<keyword evidence="4" id="KW-0472">Membrane</keyword>
<evidence type="ECO:0000256" key="4">
    <source>
        <dbReference type="ARBA" id="ARBA00023136"/>
    </source>
</evidence>
<sequence length="481" mass="53175">MWKKKRYHVTLLLTSLIMACSKDFLDIKPRESTETERAITDLAGLRAAVNGMYSLMQDENYYGRTVPLLPDLRSDNGFISIVNSNRYRNLDQYIVTANDAYTTDTWNQLYKVVANANMIIRKGPHIGLLPVAQDSVAAAQMIAEAYAVRGLAFFDLVRIFAQAYHYTADASHLGIPLVTTIDVNVIQAPGRSTVKQTYDQIICDLTTAIRRFTAAGGSAVASGRMSAAAANALLSRVLLYKEDWQGAANYASAVISGNAYTLLPANKLVNDFKQTGNGETIFEIINTPVDNRSTDALSYLFSQAGYGDVLATDDLWRIYPEKDIRLGFLARDKRAGSGGENPANTITKYKDITTFNESIKVIRLAELYLTRAEALAHLGNETGAQADLQVIRNRANPGSGAITLTGKRLLKAILLERRRELAFEGHRLFDLARTGQAFVKHLAGNQDLSILLPNTKIILPIPQRELDANPNIRHQQNEGYN</sequence>
<dbReference type="Proteomes" id="UP001207742">
    <property type="component" value="Unassembled WGS sequence"/>
</dbReference>
<dbReference type="EMBL" id="JAPDNS010000001">
    <property type="protein sequence ID" value="MCW3484719.1"/>
    <property type="molecule type" value="Genomic_DNA"/>
</dbReference>
<evidence type="ECO:0000259" key="6">
    <source>
        <dbReference type="Pfam" id="PF07980"/>
    </source>
</evidence>
<keyword evidence="5" id="KW-0998">Cell outer membrane</keyword>
<evidence type="ECO:0000256" key="3">
    <source>
        <dbReference type="ARBA" id="ARBA00022729"/>
    </source>
</evidence>
<evidence type="ECO:0000256" key="1">
    <source>
        <dbReference type="ARBA" id="ARBA00004442"/>
    </source>
</evidence>
<dbReference type="Gene3D" id="1.25.40.390">
    <property type="match status" value="1"/>
</dbReference>
<dbReference type="Gene3D" id="1.25.40.900">
    <property type="match status" value="1"/>
</dbReference>
<protein>
    <submittedName>
        <fullName evidence="8">RagB/SusD family nutrient uptake outer membrane protein</fullName>
    </submittedName>
</protein>
<evidence type="ECO:0000313" key="9">
    <source>
        <dbReference type="Proteomes" id="UP001207742"/>
    </source>
</evidence>
<evidence type="ECO:0000259" key="7">
    <source>
        <dbReference type="Pfam" id="PF14322"/>
    </source>
</evidence>
<gene>
    <name evidence="8" type="ORF">OL497_12480</name>
</gene>
<dbReference type="InterPro" id="IPR033985">
    <property type="entry name" value="SusD-like_N"/>
</dbReference>
<evidence type="ECO:0000256" key="2">
    <source>
        <dbReference type="ARBA" id="ARBA00006275"/>
    </source>
</evidence>
<dbReference type="InterPro" id="IPR011990">
    <property type="entry name" value="TPR-like_helical_dom_sf"/>
</dbReference>
<accession>A0ABT3ILW0</accession>
<dbReference type="SUPFAM" id="SSF48452">
    <property type="entry name" value="TPR-like"/>
    <property type="match status" value="1"/>
</dbReference>
<keyword evidence="9" id="KW-1185">Reference proteome</keyword>
<reference evidence="8 9" key="1">
    <citation type="submission" date="2022-10" db="EMBL/GenBank/DDBJ databases">
        <title>Chitinophaga nivalis PC15 sp. nov., isolated from Pyeongchang county, South Korea.</title>
        <authorList>
            <person name="Trinh H.N."/>
        </authorList>
    </citation>
    <scope>NUCLEOTIDE SEQUENCE [LARGE SCALE GENOMIC DNA]</scope>
    <source>
        <strain evidence="8 9">PC14</strain>
    </source>
</reference>
<comment type="subcellular location">
    <subcellularLocation>
        <location evidence="1">Cell outer membrane</location>
    </subcellularLocation>
</comment>
<proteinExistence type="inferred from homology"/>
<name>A0ABT3ILW0_9BACT</name>
<dbReference type="Gene3D" id="2.20.20.130">
    <property type="match status" value="1"/>
</dbReference>
<dbReference type="Pfam" id="PF14322">
    <property type="entry name" value="SusD-like_3"/>
    <property type="match status" value="1"/>
</dbReference>
<comment type="similarity">
    <text evidence="2">Belongs to the SusD family.</text>
</comment>
<feature type="domain" description="SusD-like N-terminal" evidence="7">
    <location>
        <begin position="23"/>
        <end position="239"/>
    </location>
</feature>
<comment type="caution">
    <text evidence="8">The sequence shown here is derived from an EMBL/GenBank/DDBJ whole genome shotgun (WGS) entry which is preliminary data.</text>
</comment>
<dbReference type="Pfam" id="PF07980">
    <property type="entry name" value="SusD_RagB"/>
    <property type="match status" value="1"/>
</dbReference>
<dbReference type="RefSeq" id="WP_264730559.1">
    <property type="nucleotide sequence ID" value="NZ_JAPDNR010000001.1"/>
</dbReference>
<evidence type="ECO:0000313" key="8">
    <source>
        <dbReference type="EMBL" id="MCW3484719.1"/>
    </source>
</evidence>
<dbReference type="CDD" id="cd08977">
    <property type="entry name" value="SusD"/>
    <property type="match status" value="1"/>
</dbReference>
<keyword evidence="3" id="KW-0732">Signal</keyword>
<feature type="domain" description="RagB/SusD" evidence="6">
    <location>
        <begin position="353"/>
        <end position="480"/>
    </location>
</feature>